<protein>
    <submittedName>
        <fullName evidence="2">Uncharacterized protein</fullName>
    </submittedName>
</protein>
<dbReference type="EMBL" id="WHUW01000011">
    <property type="protein sequence ID" value="KAF8440775.1"/>
    <property type="molecule type" value="Genomic_DNA"/>
</dbReference>
<dbReference type="Proteomes" id="UP001194468">
    <property type="component" value="Unassembled WGS sequence"/>
</dbReference>
<evidence type="ECO:0000313" key="3">
    <source>
        <dbReference type="Proteomes" id="UP001194468"/>
    </source>
</evidence>
<reference evidence="2" key="1">
    <citation type="submission" date="2019-10" db="EMBL/GenBank/DDBJ databases">
        <authorList>
            <consortium name="DOE Joint Genome Institute"/>
            <person name="Kuo A."/>
            <person name="Miyauchi S."/>
            <person name="Kiss E."/>
            <person name="Drula E."/>
            <person name="Kohler A."/>
            <person name="Sanchez-Garcia M."/>
            <person name="Andreopoulos B."/>
            <person name="Barry K.W."/>
            <person name="Bonito G."/>
            <person name="Buee M."/>
            <person name="Carver A."/>
            <person name="Chen C."/>
            <person name="Cichocki N."/>
            <person name="Clum A."/>
            <person name="Culley D."/>
            <person name="Crous P.W."/>
            <person name="Fauchery L."/>
            <person name="Girlanda M."/>
            <person name="Hayes R."/>
            <person name="Keri Z."/>
            <person name="LaButti K."/>
            <person name="Lipzen A."/>
            <person name="Lombard V."/>
            <person name="Magnuson J."/>
            <person name="Maillard F."/>
            <person name="Morin E."/>
            <person name="Murat C."/>
            <person name="Nolan M."/>
            <person name="Ohm R."/>
            <person name="Pangilinan J."/>
            <person name="Pereira M."/>
            <person name="Perotto S."/>
            <person name="Peter M."/>
            <person name="Riley R."/>
            <person name="Sitrit Y."/>
            <person name="Stielow B."/>
            <person name="Szollosi G."/>
            <person name="Zifcakova L."/>
            <person name="Stursova M."/>
            <person name="Spatafora J.W."/>
            <person name="Tedersoo L."/>
            <person name="Vaario L.-M."/>
            <person name="Yamada A."/>
            <person name="Yan M."/>
            <person name="Wang P."/>
            <person name="Xu J."/>
            <person name="Bruns T."/>
            <person name="Baldrian P."/>
            <person name="Vilgalys R."/>
            <person name="Henrissat B."/>
            <person name="Grigoriev I.V."/>
            <person name="Hibbett D."/>
            <person name="Nagy L.G."/>
            <person name="Martin F.M."/>
        </authorList>
    </citation>
    <scope>NUCLEOTIDE SEQUENCE</scope>
    <source>
        <strain evidence="2">BED1</strain>
    </source>
</reference>
<organism evidence="2 3">
    <name type="scientific">Boletus edulis BED1</name>
    <dbReference type="NCBI Taxonomy" id="1328754"/>
    <lineage>
        <taxon>Eukaryota</taxon>
        <taxon>Fungi</taxon>
        <taxon>Dikarya</taxon>
        <taxon>Basidiomycota</taxon>
        <taxon>Agaricomycotina</taxon>
        <taxon>Agaricomycetes</taxon>
        <taxon>Agaricomycetidae</taxon>
        <taxon>Boletales</taxon>
        <taxon>Boletineae</taxon>
        <taxon>Boletaceae</taxon>
        <taxon>Boletoideae</taxon>
        <taxon>Boletus</taxon>
    </lineage>
</organism>
<evidence type="ECO:0000256" key="1">
    <source>
        <dbReference type="SAM" id="MobiDB-lite"/>
    </source>
</evidence>
<proteinExistence type="predicted"/>
<dbReference type="AlphaFoldDB" id="A0AAD4GFE3"/>
<comment type="caution">
    <text evidence="2">The sequence shown here is derived from an EMBL/GenBank/DDBJ whole genome shotgun (WGS) entry which is preliminary data.</text>
</comment>
<gene>
    <name evidence="2" type="ORF">L210DRAFT_3645026</name>
</gene>
<feature type="region of interest" description="Disordered" evidence="1">
    <location>
        <begin position="78"/>
        <end position="112"/>
    </location>
</feature>
<sequence length="126" mass="13758">MAIECKPHNGHLSAADEDERTRIQVVKAMSLEAARKIVFNSVAANPANPSLPSAPGPSSKANLPSVQRTATLQGLAKRAREAPDAQQRVGKRKCARNKENMPPEVQLRTSKHDNFSRRIIACHNIS</sequence>
<reference evidence="2" key="2">
    <citation type="journal article" date="2020" name="Nat. Commun.">
        <title>Large-scale genome sequencing of mycorrhizal fungi provides insights into the early evolution of symbiotic traits.</title>
        <authorList>
            <person name="Miyauchi S."/>
            <person name="Kiss E."/>
            <person name="Kuo A."/>
            <person name="Drula E."/>
            <person name="Kohler A."/>
            <person name="Sanchez-Garcia M."/>
            <person name="Morin E."/>
            <person name="Andreopoulos B."/>
            <person name="Barry K.W."/>
            <person name="Bonito G."/>
            <person name="Buee M."/>
            <person name="Carver A."/>
            <person name="Chen C."/>
            <person name="Cichocki N."/>
            <person name="Clum A."/>
            <person name="Culley D."/>
            <person name="Crous P.W."/>
            <person name="Fauchery L."/>
            <person name="Girlanda M."/>
            <person name="Hayes R.D."/>
            <person name="Keri Z."/>
            <person name="LaButti K."/>
            <person name="Lipzen A."/>
            <person name="Lombard V."/>
            <person name="Magnuson J."/>
            <person name="Maillard F."/>
            <person name="Murat C."/>
            <person name="Nolan M."/>
            <person name="Ohm R.A."/>
            <person name="Pangilinan J."/>
            <person name="Pereira M.F."/>
            <person name="Perotto S."/>
            <person name="Peter M."/>
            <person name="Pfister S."/>
            <person name="Riley R."/>
            <person name="Sitrit Y."/>
            <person name="Stielow J.B."/>
            <person name="Szollosi G."/>
            <person name="Zifcakova L."/>
            <person name="Stursova M."/>
            <person name="Spatafora J.W."/>
            <person name="Tedersoo L."/>
            <person name="Vaario L.M."/>
            <person name="Yamada A."/>
            <person name="Yan M."/>
            <person name="Wang P."/>
            <person name="Xu J."/>
            <person name="Bruns T."/>
            <person name="Baldrian P."/>
            <person name="Vilgalys R."/>
            <person name="Dunand C."/>
            <person name="Henrissat B."/>
            <person name="Grigoriev I.V."/>
            <person name="Hibbett D."/>
            <person name="Nagy L.G."/>
            <person name="Martin F.M."/>
        </authorList>
    </citation>
    <scope>NUCLEOTIDE SEQUENCE</scope>
    <source>
        <strain evidence="2">BED1</strain>
    </source>
</reference>
<accession>A0AAD4GFE3</accession>
<feature type="compositionally biased region" description="Low complexity" evidence="1">
    <location>
        <begin position="44"/>
        <end position="61"/>
    </location>
</feature>
<name>A0AAD4GFE3_BOLED</name>
<feature type="region of interest" description="Disordered" evidence="1">
    <location>
        <begin position="44"/>
        <end position="65"/>
    </location>
</feature>
<keyword evidence="3" id="KW-1185">Reference proteome</keyword>
<evidence type="ECO:0000313" key="2">
    <source>
        <dbReference type="EMBL" id="KAF8440775.1"/>
    </source>
</evidence>